<proteinExistence type="predicted"/>
<organism evidence="1 2">
    <name type="scientific">Nitrosomonas communis</name>
    <dbReference type="NCBI Taxonomy" id="44574"/>
    <lineage>
        <taxon>Bacteria</taxon>
        <taxon>Pseudomonadati</taxon>
        <taxon>Pseudomonadota</taxon>
        <taxon>Betaproteobacteria</taxon>
        <taxon>Nitrosomonadales</taxon>
        <taxon>Nitrosomonadaceae</taxon>
        <taxon>Nitrosomonas</taxon>
    </lineage>
</organism>
<dbReference type="AlphaFoldDB" id="A0A1I4KXJ8"/>
<gene>
    <name evidence="1" type="ORF">SAMN05421863_100557</name>
</gene>
<dbReference type="EMBL" id="FOUB01000005">
    <property type="protein sequence ID" value="SFL83524.1"/>
    <property type="molecule type" value="Genomic_DNA"/>
</dbReference>
<evidence type="ECO:0000313" key="1">
    <source>
        <dbReference type="EMBL" id="SFL83524.1"/>
    </source>
</evidence>
<keyword evidence="2" id="KW-1185">Reference proteome</keyword>
<evidence type="ECO:0000313" key="2">
    <source>
        <dbReference type="Proteomes" id="UP000183287"/>
    </source>
</evidence>
<name>A0A1I4KXJ8_9PROT</name>
<sequence>MQTLIYEQDRLMNRHRGTMPVILTCPHDGTVKIQSFDVRKSESTPARIAQGLSVRFLARGR</sequence>
<protein>
    <submittedName>
        <fullName evidence="1">Uncharacterized protein</fullName>
    </submittedName>
</protein>
<reference evidence="2" key="1">
    <citation type="submission" date="2016-10" db="EMBL/GenBank/DDBJ databases">
        <authorList>
            <person name="Varghese N."/>
            <person name="Submissions S."/>
        </authorList>
    </citation>
    <scope>NUCLEOTIDE SEQUENCE [LARGE SCALE GENOMIC DNA]</scope>
    <source>
        <strain evidence="2">Nm44</strain>
    </source>
</reference>
<dbReference type="Proteomes" id="UP000183287">
    <property type="component" value="Unassembled WGS sequence"/>
</dbReference>
<accession>A0A1I4KXJ8</accession>